<evidence type="ECO:0000313" key="1">
    <source>
        <dbReference type="Proteomes" id="UP000887579"/>
    </source>
</evidence>
<dbReference type="WBParaSite" id="ES5_v2.g11340.t1">
    <property type="protein sequence ID" value="ES5_v2.g11340.t1"/>
    <property type="gene ID" value="ES5_v2.g11340"/>
</dbReference>
<name>A0AC34F3B5_9BILA</name>
<proteinExistence type="predicted"/>
<organism evidence="1 2">
    <name type="scientific">Panagrolaimus sp. ES5</name>
    <dbReference type="NCBI Taxonomy" id="591445"/>
    <lineage>
        <taxon>Eukaryota</taxon>
        <taxon>Metazoa</taxon>
        <taxon>Ecdysozoa</taxon>
        <taxon>Nematoda</taxon>
        <taxon>Chromadorea</taxon>
        <taxon>Rhabditida</taxon>
        <taxon>Tylenchina</taxon>
        <taxon>Panagrolaimomorpha</taxon>
        <taxon>Panagrolaimoidea</taxon>
        <taxon>Panagrolaimidae</taxon>
        <taxon>Panagrolaimus</taxon>
    </lineage>
</organism>
<dbReference type="Proteomes" id="UP000887579">
    <property type="component" value="Unplaced"/>
</dbReference>
<evidence type="ECO:0000313" key="2">
    <source>
        <dbReference type="WBParaSite" id="ES5_v2.g11340.t1"/>
    </source>
</evidence>
<protein>
    <submittedName>
        <fullName evidence="2">Uncharacterized protein</fullName>
    </submittedName>
</protein>
<sequence>MSTTCPVCRIKTNLNEMLKLFFEETPMVDVPKLIKENHKLTSNLEDKEAEIESLKFENDILQKQLEELKAEKEEHEKSFKRERRASKRTMKEEEKEKDLLNCTIDLTYSPPPTPQPLKKRSKRNGSNGDDAN</sequence>
<accession>A0AC34F3B5</accession>
<reference evidence="2" key="1">
    <citation type="submission" date="2022-11" db="UniProtKB">
        <authorList>
            <consortium name="WormBaseParasite"/>
        </authorList>
    </citation>
    <scope>IDENTIFICATION</scope>
</reference>